<sequence>MHSMFARLADHVGRGSRRLAAPLSDRLRRRVPRGEAGYSTETVLVTALLVALAIAVLGIIAAKVLAKANAINLG</sequence>
<name>A0ABP6T0T9_9ACTN</name>
<dbReference type="Proteomes" id="UP001501676">
    <property type="component" value="Unassembled WGS sequence"/>
</dbReference>
<feature type="transmembrane region" description="Helical" evidence="1">
    <location>
        <begin position="43"/>
        <end position="66"/>
    </location>
</feature>
<keyword evidence="1" id="KW-0472">Membrane</keyword>
<organism evidence="2 3">
    <name type="scientific">Cryptosporangium minutisporangium</name>
    <dbReference type="NCBI Taxonomy" id="113569"/>
    <lineage>
        <taxon>Bacteria</taxon>
        <taxon>Bacillati</taxon>
        <taxon>Actinomycetota</taxon>
        <taxon>Actinomycetes</taxon>
        <taxon>Cryptosporangiales</taxon>
        <taxon>Cryptosporangiaceae</taxon>
        <taxon>Cryptosporangium</taxon>
    </lineage>
</organism>
<reference evidence="3" key="1">
    <citation type="journal article" date="2019" name="Int. J. Syst. Evol. Microbiol.">
        <title>The Global Catalogue of Microorganisms (GCM) 10K type strain sequencing project: providing services to taxonomists for standard genome sequencing and annotation.</title>
        <authorList>
            <consortium name="The Broad Institute Genomics Platform"/>
            <consortium name="The Broad Institute Genome Sequencing Center for Infectious Disease"/>
            <person name="Wu L."/>
            <person name="Ma J."/>
        </authorList>
    </citation>
    <scope>NUCLEOTIDE SEQUENCE [LARGE SCALE GENOMIC DNA]</scope>
    <source>
        <strain evidence="3">JCM 9458</strain>
    </source>
</reference>
<keyword evidence="1" id="KW-0812">Transmembrane</keyword>
<keyword evidence="3" id="KW-1185">Reference proteome</keyword>
<accession>A0ABP6T0T9</accession>
<comment type="caution">
    <text evidence="2">The sequence shown here is derived from an EMBL/GenBank/DDBJ whole genome shotgun (WGS) entry which is preliminary data.</text>
</comment>
<evidence type="ECO:0008006" key="4">
    <source>
        <dbReference type="Google" id="ProtNLM"/>
    </source>
</evidence>
<evidence type="ECO:0000313" key="3">
    <source>
        <dbReference type="Proteomes" id="UP001501676"/>
    </source>
</evidence>
<keyword evidence="1" id="KW-1133">Transmembrane helix</keyword>
<protein>
    <recommendedName>
        <fullName evidence="4">Flp family type IVb pilin</fullName>
    </recommendedName>
</protein>
<evidence type="ECO:0000313" key="2">
    <source>
        <dbReference type="EMBL" id="GAA3390322.1"/>
    </source>
</evidence>
<proteinExistence type="predicted"/>
<gene>
    <name evidence="2" type="ORF">GCM10020369_43840</name>
</gene>
<evidence type="ECO:0000256" key="1">
    <source>
        <dbReference type="SAM" id="Phobius"/>
    </source>
</evidence>
<dbReference type="EMBL" id="BAAAYN010000028">
    <property type="protein sequence ID" value="GAA3390322.1"/>
    <property type="molecule type" value="Genomic_DNA"/>
</dbReference>